<feature type="binding site" description="axial binding residue" evidence="12">
    <location>
        <position position="382"/>
    </location>
    <ligand>
        <name>heme</name>
        <dbReference type="ChEBI" id="CHEBI:30413"/>
    </ligand>
    <ligandPart>
        <name>Fe</name>
        <dbReference type="ChEBI" id="CHEBI:18248"/>
    </ligandPart>
</feature>
<dbReference type="InterPro" id="IPR036396">
    <property type="entry name" value="Cyt_P450_sf"/>
</dbReference>
<dbReference type="Gene3D" id="1.10.630.10">
    <property type="entry name" value="Cytochrome P450"/>
    <property type="match status" value="2"/>
</dbReference>
<dbReference type="AlphaFoldDB" id="A0A6A6MSG8"/>
<evidence type="ECO:0000256" key="6">
    <source>
        <dbReference type="ARBA" id="ARBA00022723"/>
    </source>
</evidence>
<evidence type="ECO:0008006" key="16">
    <source>
        <dbReference type="Google" id="ProtNLM"/>
    </source>
</evidence>
<dbReference type="SUPFAM" id="SSF48264">
    <property type="entry name" value="Cytochrome P450"/>
    <property type="match status" value="1"/>
</dbReference>
<dbReference type="InterPro" id="IPR002401">
    <property type="entry name" value="Cyt_P450_E_grp-I"/>
</dbReference>
<comment type="cofactor">
    <cofactor evidence="1 12">
        <name>heme</name>
        <dbReference type="ChEBI" id="CHEBI:30413"/>
    </cofactor>
</comment>
<evidence type="ECO:0000256" key="5">
    <source>
        <dbReference type="ARBA" id="ARBA00022692"/>
    </source>
</evidence>
<comment type="similarity">
    <text evidence="3 13">Belongs to the cytochrome P450 family.</text>
</comment>
<dbReference type="InterPro" id="IPR017972">
    <property type="entry name" value="Cyt_P450_CS"/>
</dbReference>
<dbReference type="GO" id="GO:0005506">
    <property type="term" value="F:iron ion binding"/>
    <property type="evidence" value="ECO:0007669"/>
    <property type="project" value="InterPro"/>
</dbReference>
<dbReference type="InterPro" id="IPR001128">
    <property type="entry name" value="Cyt_P450"/>
</dbReference>
<evidence type="ECO:0000256" key="12">
    <source>
        <dbReference type="PIRSR" id="PIRSR602401-1"/>
    </source>
</evidence>
<comment type="subcellular location">
    <subcellularLocation>
        <location evidence="2">Membrane</location>
        <topology evidence="2">Single-pass membrane protein</topology>
    </subcellularLocation>
</comment>
<dbReference type="GO" id="GO:0016020">
    <property type="term" value="C:membrane"/>
    <property type="evidence" value="ECO:0007669"/>
    <property type="project" value="UniProtKB-SubCell"/>
</dbReference>
<keyword evidence="10 13" id="KW-0503">Monooxygenase</keyword>
<dbReference type="FunFam" id="1.10.630.10:FF:000126">
    <property type="entry name" value="Predicted protein"/>
    <property type="match status" value="1"/>
</dbReference>
<proteinExistence type="inferred from homology"/>
<keyword evidence="6 12" id="KW-0479">Metal-binding</keyword>
<keyword evidence="11" id="KW-0472">Membrane</keyword>
<accession>A0A6A6MSG8</accession>
<evidence type="ECO:0000256" key="13">
    <source>
        <dbReference type="RuleBase" id="RU000461"/>
    </source>
</evidence>
<dbReference type="Pfam" id="PF00067">
    <property type="entry name" value="p450"/>
    <property type="match status" value="2"/>
</dbReference>
<comment type="caution">
    <text evidence="14">The sequence shown here is derived from an EMBL/GenBank/DDBJ whole genome shotgun (WGS) entry which is preliminary data.</text>
</comment>
<dbReference type="GO" id="GO:0016705">
    <property type="term" value="F:oxidoreductase activity, acting on paired donors, with incorporation or reduction of molecular oxygen"/>
    <property type="evidence" value="ECO:0007669"/>
    <property type="project" value="InterPro"/>
</dbReference>
<keyword evidence="7" id="KW-1133">Transmembrane helix</keyword>
<gene>
    <name evidence="14" type="ORF">GH714_040762</name>
</gene>
<dbReference type="PRINTS" id="PR00385">
    <property type="entry name" value="P450"/>
</dbReference>
<evidence type="ECO:0000313" key="14">
    <source>
        <dbReference type="EMBL" id="KAF2315967.1"/>
    </source>
</evidence>
<organism evidence="14 15">
    <name type="scientific">Hevea brasiliensis</name>
    <name type="common">Para rubber tree</name>
    <name type="synonym">Siphonia brasiliensis</name>
    <dbReference type="NCBI Taxonomy" id="3981"/>
    <lineage>
        <taxon>Eukaryota</taxon>
        <taxon>Viridiplantae</taxon>
        <taxon>Streptophyta</taxon>
        <taxon>Embryophyta</taxon>
        <taxon>Tracheophyta</taxon>
        <taxon>Spermatophyta</taxon>
        <taxon>Magnoliopsida</taxon>
        <taxon>eudicotyledons</taxon>
        <taxon>Gunneridae</taxon>
        <taxon>Pentapetalae</taxon>
        <taxon>rosids</taxon>
        <taxon>fabids</taxon>
        <taxon>Malpighiales</taxon>
        <taxon>Euphorbiaceae</taxon>
        <taxon>Crotonoideae</taxon>
        <taxon>Micrandreae</taxon>
        <taxon>Hevea</taxon>
    </lineage>
</organism>
<dbReference type="PANTHER" id="PTHR47944:SF10">
    <property type="entry name" value="CYTOCHROME P450 98A9"/>
    <property type="match status" value="1"/>
</dbReference>
<dbReference type="GO" id="GO:0004497">
    <property type="term" value="F:monooxygenase activity"/>
    <property type="evidence" value="ECO:0007669"/>
    <property type="project" value="UniProtKB-KW"/>
</dbReference>
<evidence type="ECO:0000256" key="11">
    <source>
        <dbReference type="ARBA" id="ARBA00023136"/>
    </source>
</evidence>
<name>A0A6A6MSG8_HEVBR</name>
<evidence type="ECO:0000256" key="7">
    <source>
        <dbReference type="ARBA" id="ARBA00022989"/>
    </source>
</evidence>
<dbReference type="PROSITE" id="PS00086">
    <property type="entry name" value="CYTOCHROME_P450"/>
    <property type="match status" value="1"/>
</dbReference>
<evidence type="ECO:0000256" key="10">
    <source>
        <dbReference type="ARBA" id="ARBA00023033"/>
    </source>
</evidence>
<evidence type="ECO:0000313" key="15">
    <source>
        <dbReference type="Proteomes" id="UP000467840"/>
    </source>
</evidence>
<dbReference type="GO" id="GO:0020037">
    <property type="term" value="F:heme binding"/>
    <property type="evidence" value="ECO:0007669"/>
    <property type="project" value="InterPro"/>
</dbReference>
<dbReference type="Proteomes" id="UP000467840">
    <property type="component" value="Chromosome 15"/>
</dbReference>
<protein>
    <recommendedName>
        <fullName evidence="16">Cytochrome P450</fullName>
    </recommendedName>
</protein>
<dbReference type="PANTHER" id="PTHR47944">
    <property type="entry name" value="CYTOCHROME P450 98A9"/>
    <property type="match status" value="1"/>
</dbReference>
<keyword evidence="4 12" id="KW-0349">Heme</keyword>
<evidence type="ECO:0000256" key="2">
    <source>
        <dbReference type="ARBA" id="ARBA00004167"/>
    </source>
</evidence>
<keyword evidence="8 13" id="KW-0560">Oxidoreductase</keyword>
<keyword evidence="9 12" id="KW-0408">Iron</keyword>
<sequence length="453" mass="51234">MSFSLLFFSIIFIFLAYEYSYRRLKYKLPSGPFPWPILGNLPYLEPDIFQCLDKWSQIYGQIISLWLGSTLNVVVSSSELAKEVLKDKDQLLAHRPRNKPVSIMSKDGKGILWADYGPHYVKLRKICTLELFSPKGIEALRPIREGEVRAMVESIFKETINPDNYSKILLLRKYLQPVVSNSVTMQLARRDKLIRAVIEAYRAEKRNGANAKPNLLDSLLGFQETYGLSEESIKELLWDVTTAGLETSSIVVECAMAQLVKNPRVQFRAQEELDKVIGLNRVMAESDISKLPYLKCIVKEALRLHPPAPLLLPHKANSNIKIGGYDVPKGTHVHVNVRAIGRDPAVWQDPVEFRPERFLEKDVEIKGHDFRLLPFGAGRRMCPAAQLGMNLVTSMLGQLLHNFSWALPEGVLPEEVDLCGISGMASFMQKPLQVVPSVRLPAHLYKNEGLDTQ</sequence>
<evidence type="ECO:0000256" key="1">
    <source>
        <dbReference type="ARBA" id="ARBA00001971"/>
    </source>
</evidence>
<evidence type="ECO:0000256" key="3">
    <source>
        <dbReference type="ARBA" id="ARBA00010617"/>
    </source>
</evidence>
<dbReference type="EMBL" id="JAAGAX010000005">
    <property type="protein sequence ID" value="KAF2315967.1"/>
    <property type="molecule type" value="Genomic_DNA"/>
</dbReference>
<evidence type="ECO:0000256" key="8">
    <source>
        <dbReference type="ARBA" id="ARBA00023002"/>
    </source>
</evidence>
<evidence type="ECO:0000256" key="4">
    <source>
        <dbReference type="ARBA" id="ARBA00022617"/>
    </source>
</evidence>
<evidence type="ECO:0000256" key="9">
    <source>
        <dbReference type="ARBA" id="ARBA00023004"/>
    </source>
</evidence>
<keyword evidence="15" id="KW-1185">Reference proteome</keyword>
<reference evidence="14 15" key="1">
    <citation type="journal article" date="2020" name="Mol. Plant">
        <title>The Chromosome-Based Rubber Tree Genome Provides New Insights into Spurge Genome Evolution and Rubber Biosynthesis.</title>
        <authorList>
            <person name="Liu J."/>
            <person name="Shi C."/>
            <person name="Shi C.C."/>
            <person name="Li W."/>
            <person name="Zhang Q.J."/>
            <person name="Zhang Y."/>
            <person name="Li K."/>
            <person name="Lu H.F."/>
            <person name="Shi C."/>
            <person name="Zhu S.T."/>
            <person name="Xiao Z.Y."/>
            <person name="Nan H."/>
            <person name="Yue Y."/>
            <person name="Zhu X.G."/>
            <person name="Wu Y."/>
            <person name="Hong X.N."/>
            <person name="Fan G.Y."/>
            <person name="Tong Y."/>
            <person name="Zhang D."/>
            <person name="Mao C.L."/>
            <person name="Liu Y.L."/>
            <person name="Hao S.J."/>
            <person name="Liu W.Q."/>
            <person name="Lv M.Q."/>
            <person name="Zhang H.B."/>
            <person name="Liu Y."/>
            <person name="Hu-Tang G.R."/>
            <person name="Wang J.P."/>
            <person name="Wang J.H."/>
            <person name="Sun Y.H."/>
            <person name="Ni S.B."/>
            <person name="Chen W.B."/>
            <person name="Zhang X.C."/>
            <person name="Jiao Y.N."/>
            <person name="Eichler E.E."/>
            <person name="Li G.H."/>
            <person name="Liu X."/>
            <person name="Gao L.Z."/>
        </authorList>
    </citation>
    <scope>NUCLEOTIDE SEQUENCE [LARGE SCALE GENOMIC DNA]</scope>
    <source>
        <strain evidence="15">cv. GT1</strain>
        <tissue evidence="14">Leaf</tissue>
    </source>
</reference>
<dbReference type="PRINTS" id="PR00463">
    <property type="entry name" value="EP450I"/>
</dbReference>
<keyword evidence="5" id="KW-0812">Transmembrane</keyword>